<dbReference type="GO" id="GO:0030435">
    <property type="term" value="P:sporulation resulting in formation of a cellular spore"/>
    <property type="evidence" value="ECO:0007669"/>
    <property type="project" value="InterPro"/>
</dbReference>
<dbReference type="RefSeq" id="WP_068747735.1">
    <property type="nucleotide sequence ID" value="NZ_LOHZ01000022.1"/>
</dbReference>
<dbReference type="PANTHER" id="PTHR30032">
    <property type="entry name" value="N-ACETYLMURAMOYL-L-ALANINE AMIDASE-RELATED"/>
    <property type="match status" value="1"/>
</dbReference>
<organism evidence="2 3">
    <name type="scientific">Thermovenabulum gondwanense</name>
    <dbReference type="NCBI Taxonomy" id="520767"/>
    <lineage>
        <taxon>Bacteria</taxon>
        <taxon>Bacillati</taxon>
        <taxon>Bacillota</taxon>
        <taxon>Clostridia</taxon>
        <taxon>Thermosediminibacterales</taxon>
        <taxon>Thermosediminibacteraceae</taxon>
        <taxon>Thermovenabulum</taxon>
    </lineage>
</organism>
<dbReference type="Gene3D" id="3.40.630.40">
    <property type="entry name" value="Zn-dependent exopeptidases"/>
    <property type="match status" value="1"/>
</dbReference>
<dbReference type="InterPro" id="IPR013693">
    <property type="entry name" value="SpoIID/LytB_N"/>
</dbReference>
<dbReference type="NCBIfam" id="TIGR02870">
    <property type="entry name" value="spore_II_D"/>
    <property type="match status" value="1"/>
</dbReference>
<dbReference type="NCBIfam" id="TIGR02669">
    <property type="entry name" value="SpoIID_LytB"/>
    <property type="match status" value="1"/>
</dbReference>
<comment type="caution">
    <text evidence="2">The sequence shown here is derived from an EMBL/GenBank/DDBJ whole genome shotgun (WGS) entry which is preliminary data.</text>
</comment>
<dbReference type="SMART" id="SM00646">
    <property type="entry name" value="Ami_3"/>
    <property type="match status" value="1"/>
</dbReference>
<protein>
    <submittedName>
        <fullName evidence="2">Amidase enhancer</fullName>
    </submittedName>
</protein>
<dbReference type="Pfam" id="PF08486">
    <property type="entry name" value="SpoIID"/>
    <property type="match status" value="1"/>
</dbReference>
<dbReference type="GO" id="GO:0030288">
    <property type="term" value="C:outer membrane-bounded periplasmic space"/>
    <property type="evidence" value="ECO:0007669"/>
    <property type="project" value="TreeGrafter"/>
</dbReference>
<gene>
    <name evidence="2" type="primary">lytB_1</name>
    <name evidence="2" type="ORF">ATZ99_05630</name>
</gene>
<name>A0A162MT68_9FIRM</name>
<sequence length="464" mass="52407">MEQGLMLKVFDSRMKKVYRMELEEYVKYAVASAMPADFPMEALKSQAVCCRTIAVRRMRIFGGSGCTRYPEYDVCTDPGHCQGFSDKLGEIPESIKKAVEETSGLILTYNGNPVEALYHDTCGGYTEDSENVLGNKISYLRKVECGFCSDSPHYVTRRIITIKNLKKKLGVNFDSATGKVDIKGIFEEIKTTGSGRIKRIKVGDREFSGEEIKELLSINSNKLNWKVVAIALEIMGKGHGLGMCQYGARGMALKGQDFANILKHYFTGTEVEKIKMPSEDNPLIFKKIAVDPGKGSEDDLCGPMGLSEGFINYEMARVLREILSKEGAKVILTRNNNEKKDLMERIRVINDFDPDLFISLQQNFLKPDREGYVEIFYLPGDKEGKRLAECIKEAFISNLKVQAVSYEADLFLLRECKCPGVMIFTCNLNCPREEKRISEEKYRKNVAQTIFSGIILYYYGLTLK</sequence>
<accession>A0A162MT68</accession>
<evidence type="ECO:0000313" key="3">
    <source>
        <dbReference type="Proteomes" id="UP000075737"/>
    </source>
</evidence>
<dbReference type="CDD" id="cd02696">
    <property type="entry name" value="MurNAc-LAA"/>
    <property type="match status" value="1"/>
</dbReference>
<evidence type="ECO:0000313" key="2">
    <source>
        <dbReference type="EMBL" id="KYO67277.1"/>
    </source>
</evidence>
<feature type="domain" description="MurNAc-LAA" evidence="1">
    <location>
        <begin position="346"/>
        <end position="455"/>
    </location>
</feature>
<keyword evidence="3" id="KW-1185">Reference proteome</keyword>
<dbReference type="SUPFAM" id="SSF53187">
    <property type="entry name" value="Zn-dependent exopeptidases"/>
    <property type="match status" value="1"/>
</dbReference>
<dbReference type="AlphaFoldDB" id="A0A162MT68"/>
<dbReference type="EMBL" id="LOHZ01000022">
    <property type="protein sequence ID" value="KYO67277.1"/>
    <property type="molecule type" value="Genomic_DNA"/>
</dbReference>
<reference evidence="2 3" key="1">
    <citation type="submission" date="2015-12" db="EMBL/GenBank/DDBJ databases">
        <title>Draft genome of Thermovenabulum gondwanense isolated from a red thermophilic microbial mat colonisisng an outflow channel of a bore well.</title>
        <authorList>
            <person name="Patel B.K."/>
        </authorList>
    </citation>
    <scope>NUCLEOTIDE SEQUENCE [LARGE SCALE GENOMIC DNA]</scope>
    <source>
        <strain evidence="2 3">R270</strain>
    </source>
</reference>
<dbReference type="PATRIC" id="fig|520767.4.peg.580"/>
<dbReference type="InterPro" id="IPR051922">
    <property type="entry name" value="Bact_Sporulation_Assoc"/>
</dbReference>
<dbReference type="PANTHER" id="PTHR30032:SF4">
    <property type="entry name" value="AMIDASE ENHANCER"/>
    <property type="match status" value="1"/>
</dbReference>
<evidence type="ECO:0000259" key="1">
    <source>
        <dbReference type="SMART" id="SM00646"/>
    </source>
</evidence>
<dbReference type="GO" id="GO:0008745">
    <property type="term" value="F:N-acetylmuramoyl-L-alanine amidase activity"/>
    <property type="evidence" value="ECO:0007669"/>
    <property type="project" value="InterPro"/>
</dbReference>
<dbReference type="GO" id="GO:0009253">
    <property type="term" value="P:peptidoglycan catabolic process"/>
    <property type="evidence" value="ECO:0007669"/>
    <property type="project" value="InterPro"/>
</dbReference>
<dbReference type="STRING" id="520767.ATZ99_05630"/>
<dbReference type="InterPro" id="IPR013486">
    <property type="entry name" value="SpoIID/LytB"/>
</dbReference>
<dbReference type="InterPro" id="IPR002508">
    <property type="entry name" value="MurNAc-LAA_cat"/>
</dbReference>
<dbReference type="Pfam" id="PF01520">
    <property type="entry name" value="Amidase_3"/>
    <property type="match status" value="1"/>
</dbReference>
<proteinExistence type="predicted"/>
<dbReference type="InterPro" id="IPR014225">
    <property type="entry name" value="Spore_II_D_firmicutes"/>
</dbReference>
<dbReference type="OrthoDB" id="9794671at2"/>
<dbReference type="Proteomes" id="UP000075737">
    <property type="component" value="Unassembled WGS sequence"/>
</dbReference>